<evidence type="ECO:0000313" key="2">
    <source>
        <dbReference type="Proteomes" id="UP000030151"/>
    </source>
</evidence>
<gene>
    <name evidence="1" type="ORF">X797_012311</name>
</gene>
<dbReference type="HOGENOM" id="CLU_030046_2_0_1"/>
<sequence length="265" mass="29733">MSSGINVNISRSDLEGLGQSAEITDVRHLSSYSWIEGSTPTIIVPGLTPLWNPPRVPQKLEKDSGFVYIAQNAARHPDCPIEPLFRSLFMEHPTFNLHAVDSSYTLESFTINAEVTQNTTIFCQTEAATSEVIEPNDFRDFGHQFERRYAAAEVSGSTGHHRILSFRFCGMSFVVRHETDGYVKEDATGHKVVESDSLTNLLRDLFLNRHDSYTSIAESKLRIQRGGQVVPPSSTIEIKTRTRKKLIDIDEIAPQLWASQTPKLV</sequence>
<accession>A0A014MU24</accession>
<evidence type="ECO:0000313" key="1">
    <source>
        <dbReference type="EMBL" id="EXU94614.1"/>
    </source>
</evidence>
<comment type="caution">
    <text evidence="1">The sequence shown here is derived from an EMBL/GenBank/DDBJ whole genome shotgun (WGS) entry which is preliminary data.</text>
</comment>
<dbReference type="EMBL" id="JELW01000212">
    <property type="protein sequence ID" value="EXU94614.1"/>
    <property type="molecule type" value="Genomic_DNA"/>
</dbReference>
<reference evidence="1 2" key="1">
    <citation type="submission" date="2014-02" db="EMBL/GenBank/DDBJ databases">
        <title>The genome sequence of the entomopathogenic fungus Metarhizium robertsii ARSEF 2575.</title>
        <authorList>
            <person name="Giuliano Garisto Donzelli B."/>
            <person name="Roe B.A."/>
            <person name="Macmil S.L."/>
            <person name="Krasnoff S.B."/>
            <person name="Gibson D.M."/>
        </authorList>
    </citation>
    <scope>NUCLEOTIDE SEQUENCE [LARGE SCALE GENOMIC DNA]</scope>
    <source>
        <strain evidence="1 2">ARSEF 2575</strain>
    </source>
</reference>
<dbReference type="AlphaFoldDB" id="A0A014MU24"/>
<dbReference type="Proteomes" id="UP000030151">
    <property type="component" value="Unassembled WGS sequence"/>
</dbReference>
<dbReference type="PANTHER" id="PTHR35179:SF2">
    <property type="entry name" value="START DOMAIN-CONTAINING PROTEIN"/>
    <property type="match status" value="1"/>
</dbReference>
<dbReference type="PANTHER" id="PTHR35179">
    <property type="entry name" value="PROTEIN CBG02620"/>
    <property type="match status" value="1"/>
</dbReference>
<dbReference type="eggNOG" id="ENOG502R6JX">
    <property type="taxonomic scope" value="Eukaryota"/>
</dbReference>
<evidence type="ECO:0008006" key="3">
    <source>
        <dbReference type="Google" id="ProtNLM"/>
    </source>
</evidence>
<name>A0A014MU24_9HYPO</name>
<protein>
    <recommendedName>
        <fullName evidence="3">Geranylgeranyl pyrophosphate synthetase</fullName>
    </recommendedName>
</protein>
<proteinExistence type="predicted"/>
<organism evidence="1 2">
    <name type="scientific">Metarhizium robertsii</name>
    <dbReference type="NCBI Taxonomy" id="568076"/>
    <lineage>
        <taxon>Eukaryota</taxon>
        <taxon>Fungi</taxon>
        <taxon>Dikarya</taxon>
        <taxon>Ascomycota</taxon>
        <taxon>Pezizomycotina</taxon>
        <taxon>Sordariomycetes</taxon>
        <taxon>Hypocreomycetidae</taxon>
        <taxon>Hypocreales</taxon>
        <taxon>Clavicipitaceae</taxon>
        <taxon>Metarhizium</taxon>
    </lineage>
</organism>